<dbReference type="InterPro" id="IPR051218">
    <property type="entry name" value="Sec_MonoDiacylglyc_Lipase"/>
</dbReference>
<dbReference type="CDD" id="cd00519">
    <property type="entry name" value="Lipase_3"/>
    <property type="match status" value="1"/>
</dbReference>
<keyword evidence="1" id="KW-1015">Disulfide bond</keyword>
<protein>
    <recommendedName>
        <fullName evidence="6">Fungal lipase-type domain-containing protein</fullName>
    </recommendedName>
</protein>
<sequence>MSATLQGQGRSRSARHTRLRSGGGSTSSQPFHLNFSNPPTPSALLDAFGKTATSHIRALLHGSEGDDVITKLVGRLGIEYEPVSELNSASSSYAAIFWEKRSNWVVLAFKGTSPSEFDEWLTDFDITRVHAGHRLPGYKEVHRGFKARLFPEDKSGAKRRGNPYETIMKALKVVTRDLMRWTDKDINVWFTGHSLGCAMATLTYTRALLGLDGLDPRVQLCDAYLFGAPVVCDMASAKVFNDFMTHRQSKTGRVRNVWRVTNRCDAVSTLLPMLGDDPLYPHPTSLFAYAHLGSEVKMRPGSGTSIIVDNYCTPGSVPARVRRVKPYDGVPWWIAMLEYVPGMGRMVSHFPGLYFRSLQQMEPGDFVWRRS</sequence>
<proteinExistence type="inferred from homology"/>
<dbReference type="OrthoDB" id="426718at2759"/>
<reference evidence="7 8" key="1">
    <citation type="submission" date="2014-04" db="EMBL/GenBank/DDBJ databases">
        <authorList>
            <consortium name="DOE Joint Genome Institute"/>
            <person name="Kuo A."/>
            <person name="Zuccaro A."/>
            <person name="Kohler A."/>
            <person name="Nagy L.G."/>
            <person name="Floudas D."/>
            <person name="Copeland A."/>
            <person name="Barry K.W."/>
            <person name="Cichocki N."/>
            <person name="Veneault-Fourrey C."/>
            <person name="LaButti K."/>
            <person name="Lindquist E.A."/>
            <person name="Lipzen A."/>
            <person name="Lundell T."/>
            <person name="Morin E."/>
            <person name="Murat C."/>
            <person name="Sun H."/>
            <person name="Tunlid A."/>
            <person name="Henrissat B."/>
            <person name="Grigoriev I.V."/>
            <person name="Hibbett D.S."/>
            <person name="Martin F."/>
            <person name="Nordberg H.P."/>
            <person name="Cantor M.N."/>
            <person name="Hua S.X."/>
        </authorList>
    </citation>
    <scope>NUCLEOTIDE SEQUENCE [LARGE SCALE GENOMIC DNA]</scope>
    <source>
        <strain evidence="7 8">MAFF 305830</strain>
    </source>
</reference>
<dbReference type="Proteomes" id="UP000054097">
    <property type="component" value="Unassembled WGS sequence"/>
</dbReference>
<feature type="compositionally biased region" description="Polar residues" evidence="5">
    <location>
        <begin position="1"/>
        <end position="11"/>
    </location>
</feature>
<dbReference type="Pfam" id="PF01764">
    <property type="entry name" value="Lipase_3"/>
    <property type="match status" value="1"/>
</dbReference>
<dbReference type="InterPro" id="IPR002921">
    <property type="entry name" value="Fungal_lipase-type"/>
</dbReference>
<feature type="region of interest" description="Disordered" evidence="5">
    <location>
        <begin position="1"/>
        <end position="33"/>
    </location>
</feature>
<evidence type="ECO:0000256" key="5">
    <source>
        <dbReference type="SAM" id="MobiDB-lite"/>
    </source>
</evidence>
<dbReference type="GO" id="GO:0006629">
    <property type="term" value="P:lipid metabolic process"/>
    <property type="evidence" value="ECO:0007669"/>
    <property type="project" value="InterPro"/>
</dbReference>
<evidence type="ECO:0000256" key="4">
    <source>
        <dbReference type="ARBA" id="ARBA00048461"/>
    </source>
</evidence>
<accession>A0A0C2WRY5</accession>
<evidence type="ECO:0000256" key="1">
    <source>
        <dbReference type="ARBA" id="ARBA00023157"/>
    </source>
</evidence>
<dbReference type="PANTHER" id="PTHR45856:SF24">
    <property type="entry name" value="FUNGAL LIPASE-LIKE DOMAIN-CONTAINING PROTEIN"/>
    <property type="match status" value="1"/>
</dbReference>
<evidence type="ECO:0000313" key="7">
    <source>
        <dbReference type="EMBL" id="KIM20347.1"/>
    </source>
</evidence>
<evidence type="ECO:0000256" key="2">
    <source>
        <dbReference type="ARBA" id="ARBA00043996"/>
    </source>
</evidence>
<dbReference type="EMBL" id="KN824443">
    <property type="protein sequence ID" value="KIM20347.1"/>
    <property type="molecule type" value="Genomic_DNA"/>
</dbReference>
<organism evidence="7 8">
    <name type="scientific">Serendipita vermifera MAFF 305830</name>
    <dbReference type="NCBI Taxonomy" id="933852"/>
    <lineage>
        <taxon>Eukaryota</taxon>
        <taxon>Fungi</taxon>
        <taxon>Dikarya</taxon>
        <taxon>Basidiomycota</taxon>
        <taxon>Agaricomycotina</taxon>
        <taxon>Agaricomycetes</taxon>
        <taxon>Sebacinales</taxon>
        <taxon>Serendipitaceae</taxon>
        <taxon>Serendipita</taxon>
    </lineage>
</organism>
<dbReference type="AlphaFoldDB" id="A0A0C2WRY5"/>
<evidence type="ECO:0000259" key="6">
    <source>
        <dbReference type="Pfam" id="PF01764"/>
    </source>
</evidence>
<evidence type="ECO:0000256" key="3">
    <source>
        <dbReference type="ARBA" id="ARBA00047591"/>
    </source>
</evidence>
<dbReference type="InterPro" id="IPR029058">
    <property type="entry name" value="AB_hydrolase_fold"/>
</dbReference>
<comment type="catalytic activity">
    <reaction evidence="4">
        <text>a monoacylglycerol + H2O = glycerol + a fatty acid + H(+)</text>
        <dbReference type="Rhea" id="RHEA:15245"/>
        <dbReference type="ChEBI" id="CHEBI:15377"/>
        <dbReference type="ChEBI" id="CHEBI:15378"/>
        <dbReference type="ChEBI" id="CHEBI:17408"/>
        <dbReference type="ChEBI" id="CHEBI:17754"/>
        <dbReference type="ChEBI" id="CHEBI:28868"/>
    </reaction>
</comment>
<dbReference type="HOGENOM" id="CLU_746318_0_0_1"/>
<dbReference type="STRING" id="933852.A0A0C2WRY5"/>
<comment type="catalytic activity">
    <reaction evidence="3">
        <text>a diacylglycerol + H2O = a monoacylglycerol + a fatty acid + H(+)</text>
        <dbReference type="Rhea" id="RHEA:32731"/>
        <dbReference type="ChEBI" id="CHEBI:15377"/>
        <dbReference type="ChEBI" id="CHEBI:15378"/>
        <dbReference type="ChEBI" id="CHEBI:17408"/>
        <dbReference type="ChEBI" id="CHEBI:18035"/>
        <dbReference type="ChEBI" id="CHEBI:28868"/>
    </reaction>
</comment>
<keyword evidence="8" id="KW-1185">Reference proteome</keyword>
<feature type="domain" description="Fungal lipase-type" evidence="6">
    <location>
        <begin position="106"/>
        <end position="272"/>
    </location>
</feature>
<dbReference type="PANTHER" id="PTHR45856">
    <property type="entry name" value="ALPHA/BETA-HYDROLASES SUPERFAMILY PROTEIN"/>
    <property type="match status" value="1"/>
</dbReference>
<dbReference type="SUPFAM" id="SSF53474">
    <property type="entry name" value="alpha/beta-Hydrolases"/>
    <property type="match status" value="1"/>
</dbReference>
<dbReference type="Gene3D" id="3.40.50.1820">
    <property type="entry name" value="alpha/beta hydrolase"/>
    <property type="match status" value="1"/>
</dbReference>
<comment type="similarity">
    <text evidence="2">Belongs to the AB hydrolase superfamily. Lipase family. Class 3 subfamily.</text>
</comment>
<reference evidence="8" key="2">
    <citation type="submission" date="2015-01" db="EMBL/GenBank/DDBJ databases">
        <title>Evolutionary Origins and Diversification of the Mycorrhizal Mutualists.</title>
        <authorList>
            <consortium name="DOE Joint Genome Institute"/>
            <consortium name="Mycorrhizal Genomics Consortium"/>
            <person name="Kohler A."/>
            <person name="Kuo A."/>
            <person name="Nagy L.G."/>
            <person name="Floudas D."/>
            <person name="Copeland A."/>
            <person name="Barry K.W."/>
            <person name="Cichocki N."/>
            <person name="Veneault-Fourrey C."/>
            <person name="LaButti K."/>
            <person name="Lindquist E.A."/>
            <person name="Lipzen A."/>
            <person name="Lundell T."/>
            <person name="Morin E."/>
            <person name="Murat C."/>
            <person name="Riley R."/>
            <person name="Ohm R."/>
            <person name="Sun H."/>
            <person name="Tunlid A."/>
            <person name="Henrissat B."/>
            <person name="Grigoriev I.V."/>
            <person name="Hibbett D.S."/>
            <person name="Martin F."/>
        </authorList>
    </citation>
    <scope>NUCLEOTIDE SEQUENCE [LARGE SCALE GENOMIC DNA]</scope>
    <source>
        <strain evidence="8">MAFF 305830</strain>
    </source>
</reference>
<gene>
    <name evidence="7" type="ORF">M408DRAFT_82147</name>
</gene>
<name>A0A0C2WRY5_SERVB</name>
<evidence type="ECO:0000313" key="8">
    <source>
        <dbReference type="Proteomes" id="UP000054097"/>
    </source>
</evidence>